<keyword evidence="1" id="KW-0812">Transmembrane</keyword>
<feature type="transmembrane region" description="Helical" evidence="1">
    <location>
        <begin position="257"/>
        <end position="278"/>
    </location>
</feature>
<name>A0A4V2T3M9_9FIRM</name>
<dbReference type="Proteomes" id="UP000295504">
    <property type="component" value="Unassembled WGS sequence"/>
</dbReference>
<organism evidence="2 3">
    <name type="scientific">Serpentinicella alkaliphila</name>
    <dbReference type="NCBI Taxonomy" id="1734049"/>
    <lineage>
        <taxon>Bacteria</taxon>
        <taxon>Bacillati</taxon>
        <taxon>Bacillota</taxon>
        <taxon>Clostridia</taxon>
        <taxon>Peptostreptococcales</taxon>
        <taxon>Natronincolaceae</taxon>
        <taxon>Serpentinicella</taxon>
    </lineage>
</organism>
<comment type="caution">
    <text evidence="2">The sequence shown here is derived from an EMBL/GenBank/DDBJ whole genome shotgun (WGS) entry which is preliminary data.</text>
</comment>
<feature type="transmembrane region" description="Helical" evidence="1">
    <location>
        <begin position="115"/>
        <end position="139"/>
    </location>
</feature>
<feature type="transmembrane region" description="Helical" evidence="1">
    <location>
        <begin position="445"/>
        <end position="469"/>
    </location>
</feature>
<feature type="transmembrane region" description="Helical" evidence="1">
    <location>
        <begin position="371"/>
        <end position="394"/>
    </location>
</feature>
<accession>A0A4V2T3M9</accession>
<feature type="transmembrane region" description="Helical" evidence="1">
    <location>
        <begin position="489"/>
        <end position="510"/>
    </location>
</feature>
<feature type="transmembrane region" description="Helical" evidence="1">
    <location>
        <begin position="185"/>
        <end position="205"/>
    </location>
</feature>
<feature type="transmembrane region" description="Helical" evidence="1">
    <location>
        <begin position="30"/>
        <end position="48"/>
    </location>
</feature>
<dbReference type="RefSeq" id="WP_132848580.1">
    <property type="nucleotide sequence ID" value="NZ_CP058648.1"/>
</dbReference>
<feature type="transmembrane region" description="Helical" evidence="1">
    <location>
        <begin position="68"/>
        <end position="94"/>
    </location>
</feature>
<dbReference type="EMBL" id="SLYC01000019">
    <property type="protein sequence ID" value="TCQ02034.1"/>
    <property type="molecule type" value="Genomic_DNA"/>
</dbReference>
<dbReference type="OrthoDB" id="138672at2"/>
<keyword evidence="1" id="KW-1133">Transmembrane helix</keyword>
<protein>
    <submittedName>
        <fullName evidence="2">ABC-2 type transport system permease protein</fullName>
    </submittedName>
</protein>
<proteinExistence type="predicted"/>
<keyword evidence="3" id="KW-1185">Reference proteome</keyword>
<keyword evidence="1" id="KW-0472">Membrane</keyword>
<evidence type="ECO:0000256" key="1">
    <source>
        <dbReference type="SAM" id="Phobius"/>
    </source>
</evidence>
<feature type="transmembrane region" description="Helical" evidence="1">
    <location>
        <begin position="330"/>
        <end position="351"/>
    </location>
</feature>
<dbReference type="AlphaFoldDB" id="A0A4V2T3M9"/>
<sequence length="551" mass="61350">MNNFIALSRVFIKNIINSAYKNNKLNIKTIAIVGLIILSFLPIVINLIRFLNYTYDVLVVIGQEGVLISLGIVITGLLVFFLGLFYIISTFYFSNDIETLLPLPLKPYEIISAKFLIVLLYEYITALVILVPSLGIYGINSGAGITYYILSIITLLLFPIVPLTLGSIIVMVVMRFSNVAKNKDLFKLVGGITALVIAFGVNILIQRFMNNVFADPEALQNLIIEGNNSLIQLYSSVFPGLKFLVEGLLNSSTYNGIFNFIIFIAITIVLYTIFLFIAEKIYFKGVAGISEVGSKKKELSKKQLEKGAVRSSVILSYTSKELRILFRTPIYFLNCILISFIFPFILLLPVLTQQDGLNSLLNLINERPQSYVVVLGFALAIVITSTNAITSTSISREGLNYYFSKYIPVKYEIQIVSKVMSGVIMGLIGTTMLCIIAVIVLNINIYLVLITLIISMLGTTFAAMIGILIDLYNPKLIWDSEQRAVKQNLNVLFHTLIGSIFAGVTFFFVFKSNLGLLVTITSLLFVYGILNFALYKILMTLGVKLYSKITV</sequence>
<feature type="transmembrane region" description="Helical" evidence="1">
    <location>
        <begin position="516"/>
        <end position="538"/>
    </location>
</feature>
<dbReference type="InterPro" id="IPR031599">
    <property type="entry name" value="ABC_tran_2"/>
</dbReference>
<gene>
    <name evidence="2" type="ORF">EDD79_10197</name>
</gene>
<feature type="transmembrane region" description="Helical" evidence="1">
    <location>
        <begin position="415"/>
        <end position="439"/>
    </location>
</feature>
<reference evidence="2 3" key="1">
    <citation type="submission" date="2019-03" db="EMBL/GenBank/DDBJ databases">
        <title>Genomic Encyclopedia of Type Strains, Phase IV (KMG-IV): sequencing the most valuable type-strain genomes for metagenomic binning, comparative biology and taxonomic classification.</title>
        <authorList>
            <person name="Goeker M."/>
        </authorList>
    </citation>
    <scope>NUCLEOTIDE SEQUENCE [LARGE SCALE GENOMIC DNA]</scope>
    <source>
        <strain evidence="2 3">DSM 100013</strain>
    </source>
</reference>
<feature type="transmembrane region" description="Helical" evidence="1">
    <location>
        <begin position="145"/>
        <end position="173"/>
    </location>
</feature>
<evidence type="ECO:0000313" key="2">
    <source>
        <dbReference type="EMBL" id="TCQ02034.1"/>
    </source>
</evidence>
<evidence type="ECO:0000313" key="3">
    <source>
        <dbReference type="Proteomes" id="UP000295504"/>
    </source>
</evidence>
<dbReference type="Pfam" id="PF16949">
    <property type="entry name" value="ABC_tran_2"/>
    <property type="match status" value="1"/>
</dbReference>